<dbReference type="Pfam" id="PF18941">
    <property type="entry name" value="DUF5688"/>
    <property type="match status" value="1"/>
</dbReference>
<gene>
    <name evidence="1" type="ORF">HNP82_002328</name>
</gene>
<dbReference type="EMBL" id="JACHFW010000009">
    <property type="protein sequence ID" value="MBB5265189.1"/>
    <property type="molecule type" value="Genomic_DNA"/>
</dbReference>
<keyword evidence="2" id="KW-1185">Reference proteome</keyword>
<dbReference type="Proteomes" id="UP000543642">
    <property type="component" value="Unassembled WGS sequence"/>
</dbReference>
<organism evidence="1 2">
    <name type="scientific">Catenibacillus scindens</name>
    <dbReference type="NCBI Taxonomy" id="673271"/>
    <lineage>
        <taxon>Bacteria</taxon>
        <taxon>Bacillati</taxon>
        <taxon>Bacillota</taxon>
        <taxon>Clostridia</taxon>
        <taxon>Lachnospirales</taxon>
        <taxon>Lachnospiraceae</taxon>
        <taxon>Catenibacillus</taxon>
    </lineage>
</organism>
<sequence length="327" mass="37314">MNKNMCESFDYEQFVDYIASHLFDGISQETDAGDVIDIRVVPVIRNNERVTDALRVCVKGSKPYPLIDIDPFYEMYCMGAKMPQVIHELARSYIDSRERQYFLCPDDLMSFDKVKDKIIFRLISRGRNRHVLECCPCRDFLDLSITYRVLTGKSEGGISSVMITKFMMEEWGIDEDILYRLAISNSVRHFPPKVESFGDVVTRLMDSTDDEEDFQWPEGMSDDPGFYVCTNDCGINGAGVICYPGLLEEFGEMIGEDFYILPSSIHEVLFLPAHMGMLPQEVISVVGSANKSVVSREEILSDSVYYFRVKSGKIQKYSGQIAEELLQ</sequence>
<dbReference type="AlphaFoldDB" id="A0A7W8HBA1"/>
<comment type="caution">
    <text evidence="1">The sequence shown here is derived from an EMBL/GenBank/DDBJ whole genome shotgun (WGS) entry which is preliminary data.</text>
</comment>
<evidence type="ECO:0000313" key="1">
    <source>
        <dbReference type="EMBL" id="MBB5265189.1"/>
    </source>
</evidence>
<reference evidence="1 2" key="1">
    <citation type="submission" date="2020-08" db="EMBL/GenBank/DDBJ databases">
        <title>Genomic Encyclopedia of Type Strains, Phase IV (KMG-IV): sequencing the most valuable type-strain genomes for metagenomic binning, comparative biology and taxonomic classification.</title>
        <authorList>
            <person name="Goeker M."/>
        </authorList>
    </citation>
    <scope>NUCLEOTIDE SEQUENCE [LARGE SCALE GENOMIC DNA]</scope>
    <source>
        <strain evidence="1 2">DSM 106146</strain>
    </source>
</reference>
<dbReference type="RefSeq" id="WP_183774850.1">
    <property type="nucleotide sequence ID" value="NZ_JACHFW010000009.1"/>
</dbReference>
<accession>A0A7W8HBA1</accession>
<evidence type="ECO:0000313" key="2">
    <source>
        <dbReference type="Proteomes" id="UP000543642"/>
    </source>
</evidence>
<proteinExistence type="predicted"/>
<protein>
    <submittedName>
        <fullName evidence="1">Uncharacterized protein</fullName>
    </submittedName>
</protein>
<dbReference type="InterPro" id="IPR043743">
    <property type="entry name" value="DUF5688"/>
</dbReference>
<name>A0A7W8HBA1_9FIRM</name>